<sequence length="201" mass="24018">MKFFLLFLISISSFAQELDTINLNQVKIENYSKYKQFRPKYKNVTRLTDHTNIGLKIFSSLQLPTEKEIEIVAIEILFESKIKKKNYCNPYYYFKPIIVKSINDKESLIPEKWFSVDKDYDGKYIFPIHLKLKPNEAKNYFIGFETAYDNPFCAEANGYFDLIEVKKKSKIFVHFNKDKNSDFEQQNLFGNYSLNYKLYYK</sequence>
<dbReference type="STRING" id="684065.SAMN05421738_10338"/>
<name>A0A1I4U2S9_9FLAO</name>
<dbReference type="AlphaFoldDB" id="A0A1I4U2S9"/>
<evidence type="ECO:0000313" key="2">
    <source>
        <dbReference type="EMBL" id="SFM83140.1"/>
    </source>
</evidence>
<keyword evidence="1" id="KW-0732">Signal</keyword>
<evidence type="ECO:0000256" key="1">
    <source>
        <dbReference type="SAM" id="SignalP"/>
    </source>
</evidence>
<gene>
    <name evidence="2" type="ORF">SAMN05421738_10338</name>
</gene>
<dbReference type="RefSeq" id="WP_092906554.1">
    <property type="nucleotide sequence ID" value="NZ_FOUZ01000003.1"/>
</dbReference>
<dbReference type="Proteomes" id="UP000199149">
    <property type="component" value="Unassembled WGS sequence"/>
</dbReference>
<protein>
    <submittedName>
        <fullName evidence="2">Uncharacterized protein</fullName>
    </submittedName>
</protein>
<organism evidence="2 3">
    <name type="scientific">Algoriella xinjiangensis</name>
    <dbReference type="NCBI Taxonomy" id="684065"/>
    <lineage>
        <taxon>Bacteria</taxon>
        <taxon>Pseudomonadati</taxon>
        <taxon>Bacteroidota</taxon>
        <taxon>Flavobacteriia</taxon>
        <taxon>Flavobacteriales</taxon>
        <taxon>Weeksellaceae</taxon>
        <taxon>Algoriella</taxon>
    </lineage>
</organism>
<dbReference type="OrthoDB" id="1433118at2"/>
<dbReference type="EMBL" id="FOUZ01000003">
    <property type="protein sequence ID" value="SFM83140.1"/>
    <property type="molecule type" value="Genomic_DNA"/>
</dbReference>
<keyword evidence="3" id="KW-1185">Reference proteome</keyword>
<accession>A0A1I4U2S9</accession>
<feature type="signal peptide" evidence="1">
    <location>
        <begin position="1"/>
        <end position="15"/>
    </location>
</feature>
<reference evidence="3" key="1">
    <citation type="submission" date="2016-10" db="EMBL/GenBank/DDBJ databases">
        <authorList>
            <person name="Varghese N."/>
            <person name="Submissions S."/>
        </authorList>
    </citation>
    <scope>NUCLEOTIDE SEQUENCE [LARGE SCALE GENOMIC DNA]</scope>
    <source>
        <strain evidence="3">XJ109</strain>
    </source>
</reference>
<proteinExistence type="predicted"/>
<feature type="chain" id="PRO_5012972483" evidence="1">
    <location>
        <begin position="16"/>
        <end position="201"/>
    </location>
</feature>
<evidence type="ECO:0000313" key="3">
    <source>
        <dbReference type="Proteomes" id="UP000199149"/>
    </source>
</evidence>